<organism evidence="1 2">
    <name type="scientific">Verticillium longisporum</name>
    <name type="common">Verticillium dahliae var. longisporum</name>
    <dbReference type="NCBI Taxonomy" id="100787"/>
    <lineage>
        <taxon>Eukaryota</taxon>
        <taxon>Fungi</taxon>
        <taxon>Dikarya</taxon>
        <taxon>Ascomycota</taxon>
        <taxon>Pezizomycotina</taxon>
        <taxon>Sordariomycetes</taxon>
        <taxon>Hypocreomycetidae</taxon>
        <taxon>Glomerellales</taxon>
        <taxon>Plectosphaerellaceae</taxon>
        <taxon>Verticillium</taxon>
    </lineage>
</organism>
<dbReference type="EMBL" id="CVQH01022053">
    <property type="protein sequence ID" value="CRK32236.1"/>
    <property type="molecule type" value="Genomic_DNA"/>
</dbReference>
<name>A0A0G4MDI5_VERLO</name>
<accession>A0A0G4MDI5</accession>
<sequence>LDLLWFSHGIQEDPHVAHGSRVEGQVQVLRCDPSRPAHEPFQQGSRGCRPGSRPHRYRRHWVRSGYRGHCCAYCFHHARFPHCRCLHHHCLLARWLVLSAGLSRSEETGSRPAEPSLPAVQRDPFWHDYDPSLWR</sequence>
<protein>
    <submittedName>
        <fullName evidence="1">Uncharacterized protein</fullName>
    </submittedName>
</protein>
<reference evidence="1 2" key="1">
    <citation type="submission" date="2015-05" db="EMBL/GenBank/DDBJ databases">
        <authorList>
            <person name="Wang D.B."/>
            <person name="Wang M."/>
        </authorList>
    </citation>
    <scope>NUCLEOTIDE SEQUENCE [LARGE SCALE GENOMIC DNA]</scope>
    <source>
        <strain evidence="1">VL1</strain>
    </source>
</reference>
<feature type="non-terminal residue" evidence="1">
    <location>
        <position position="1"/>
    </location>
</feature>
<keyword evidence="2" id="KW-1185">Reference proteome</keyword>
<proteinExistence type="predicted"/>
<dbReference type="AlphaFoldDB" id="A0A0G4MDI5"/>
<evidence type="ECO:0000313" key="1">
    <source>
        <dbReference type="EMBL" id="CRK32236.1"/>
    </source>
</evidence>
<dbReference type="Proteomes" id="UP000044602">
    <property type="component" value="Unassembled WGS sequence"/>
</dbReference>
<gene>
    <name evidence="1" type="ORF">BN1708_018955</name>
</gene>
<evidence type="ECO:0000313" key="2">
    <source>
        <dbReference type="Proteomes" id="UP000044602"/>
    </source>
</evidence>